<protein>
    <recommendedName>
        <fullName evidence="10">YihY/virulence factor BrkB family protein</fullName>
    </recommendedName>
</protein>
<accession>A0ABQ4DR45</accession>
<feature type="compositionally biased region" description="Acidic residues" evidence="6">
    <location>
        <begin position="412"/>
        <end position="426"/>
    </location>
</feature>
<feature type="transmembrane region" description="Helical" evidence="7">
    <location>
        <begin position="58"/>
        <end position="79"/>
    </location>
</feature>
<feature type="transmembrane region" description="Helical" evidence="7">
    <location>
        <begin position="247"/>
        <end position="273"/>
    </location>
</feature>
<comment type="caution">
    <text evidence="8">The sequence shown here is derived from an EMBL/GenBank/DDBJ whole genome shotgun (WGS) entry which is preliminary data.</text>
</comment>
<feature type="compositionally biased region" description="Basic and acidic residues" evidence="6">
    <location>
        <begin position="402"/>
        <end position="411"/>
    </location>
</feature>
<dbReference type="Proteomes" id="UP000614741">
    <property type="component" value="Unassembled WGS sequence"/>
</dbReference>
<evidence type="ECO:0000256" key="5">
    <source>
        <dbReference type="ARBA" id="ARBA00023136"/>
    </source>
</evidence>
<evidence type="ECO:0000256" key="3">
    <source>
        <dbReference type="ARBA" id="ARBA00022692"/>
    </source>
</evidence>
<feature type="transmembrane region" description="Helical" evidence="7">
    <location>
        <begin position="29"/>
        <end position="51"/>
    </location>
</feature>
<gene>
    <name evidence="8" type="ORF">Cph01nite_35840</name>
</gene>
<evidence type="ECO:0008006" key="10">
    <source>
        <dbReference type="Google" id="ProtNLM"/>
    </source>
</evidence>
<feature type="region of interest" description="Disordered" evidence="6">
    <location>
        <begin position="402"/>
        <end position="440"/>
    </location>
</feature>
<organism evidence="8 9">
    <name type="scientific">Cellulomonas phragmiteti</name>
    <dbReference type="NCBI Taxonomy" id="478780"/>
    <lineage>
        <taxon>Bacteria</taxon>
        <taxon>Bacillati</taxon>
        <taxon>Actinomycetota</taxon>
        <taxon>Actinomycetes</taxon>
        <taxon>Micrococcales</taxon>
        <taxon>Cellulomonadaceae</taxon>
        <taxon>Cellulomonas</taxon>
    </lineage>
</organism>
<keyword evidence="4 7" id="KW-1133">Transmembrane helix</keyword>
<evidence type="ECO:0000313" key="9">
    <source>
        <dbReference type="Proteomes" id="UP000614741"/>
    </source>
</evidence>
<proteinExistence type="predicted"/>
<dbReference type="PANTHER" id="PTHR30213">
    <property type="entry name" value="INNER MEMBRANE PROTEIN YHJD"/>
    <property type="match status" value="1"/>
</dbReference>
<keyword evidence="9" id="KW-1185">Reference proteome</keyword>
<keyword evidence="2" id="KW-1003">Cell membrane</keyword>
<evidence type="ECO:0000313" key="8">
    <source>
        <dbReference type="EMBL" id="GIG41822.1"/>
    </source>
</evidence>
<reference evidence="8 9" key="1">
    <citation type="submission" date="2021-01" db="EMBL/GenBank/DDBJ databases">
        <title>Whole genome shotgun sequence of Cellulomonas phragmiteti NBRC 110785.</title>
        <authorList>
            <person name="Komaki H."/>
            <person name="Tamura T."/>
        </authorList>
    </citation>
    <scope>NUCLEOTIDE SEQUENCE [LARGE SCALE GENOMIC DNA]</scope>
    <source>
        <strain evidence="8 9">NBRC 110785</strain>
    </source>
</reference>
<dbReference type="Pfam" id="PF03631">
    <property type="entry name" value="Virul_fac_BrkB"/>
    <property type="match status" value="1"/>
</dbReference>
<feature type="transmembrane region" description="Helical" evidence="7">
    <location>
        <begin position="372"/>
        <end position="398"/>
    </location>
</feature>
<name>A0ABQ4DR45_9CELL</name>
<keyword evidence="3 7" id="KW-0812">Transmembrane</keyword>
<evidence type="ECO:0000256" key="4">
    <source>
        <dbReference type="ARBA" id="ARBA00022989"/>
    </source>
</evidence>
<evidence type="ECO:0000256" key="1">
    <source>
        <dbReference type="ARBA" id="ARBA00004651"/>
    </source>
</evidence>
<evidence type="ECO:0000256" key="6">
    <source>
        <dbReference type="SAM" id="MobiDB-lite"/>
    </source>
</evidence>
<keyword evidence="5 7" id="KW-0472">Membrane</keyword>
<dbReference type="EMBL" id="BONP01000039">
    <property type="protein sequence ID" value="GIG41822.1"/>
    <property type="molecule type" value="Genomic_DNA"/>
</dbReference>
<sequence length="440" mass="45363">MLLVAVAALAVLGAAVCRRLDAPSARPAVATTTLVGLAGGLVAWVVVAAASPARAPSWLVLVAVAAAGAGAVLATARAVPRVRARLPERDGTTLLDRADGWARRHPLTVGGREPLPFVLRCVRRVIDVRVTGLAAEMTYYALISVLPLTSALGASLGYLERFTDAGRVAEVEDGVVDAVSAVLADDVAQEALVPLVRSLLREERTGFAVGSLLLALFLASRMFRAAIRALDDAYTVPERRGLLAQGVLGLALALGALVTLVTVLVLVVVGPLLGGGEQIADRLGLGDAFGTTWALARWPVAMAVAIAYLTLLYRYGPHQPRGTTWRRAVPGAVVGAVGLLLVAAGFTAYLRVAGPSGPQVDGQEAVQVAAQVLGVVLAAVLWLWLSAIVILTGGVVNAELDDRPAVRRDGDADSDADGDSDGDGPVDEDRAVPGAPTAGR</sequence>
<dbReference type="PANTHER" id="PTHR30213:SF0">
    <property type="entry name" value="UPF0761 MEMBRANE PROTEIN YIHY"/>
    <property type="match status" value="1"/>
</dbReference>
<comment type="subcellular location">
    <subcellularLocation>
        <location evidence="1">Cell membrane</location>
        <topology evidence="1">Multi-pass membrane protein</topology>
    </subcellularLocation>
</comment>
<feature type="transmembrane region" description="Helical" evidence="7">
    <location>
        <begin position="293"/>
        <end position="316"/>
    </location>
</feature>
<dbReference type="InterPro" id="IPR017039">
    <property type="entry name" value="Virul_fac_BrkB"/>
</dbReference>
<feature type="transmembrane region" description="Helical" evidence="7">
    <location>
        <begin position="328"/>
        <end position="352"/>
    </location>
</feature>
<evidence type="ECO:0000256" key="2">
    <source>
        <dbReference type="ARBA" id="ARBA00022475"/>
    </source>
</evidence>
<evidence type="ECO:0000256" key="7">
    <source>
        <dbReference type="SAM" id="Phobius"/>
    </source>
</evidence>
<dbReference type="RefSeq" id="WP_378089841.1">
    <property type="nucleotide sequence ID" value="NZ_JBHLSY010000008.1"/>
</dbReference>